<organism evidence="1 2">
    <name type="scientific">Setaria viridis</name>
    <name type="common">Green bristlegrass</name>
    <name type="synonym">Setaria italica subsp. viridis</name>
    <dbReference type="NCBI Taxonomy" id="4556"/>
    <lineage>
        <taxon>Eukaryota</taxon>
        <taxon>Viridiplantae</taxon>
        <taxon>Streptophyta</taxon>
        <taxon>Embryophyta</taxon>
        <taxon>Tracheophyta</taxon>
        <taxon>Spermatophyta</taxon>
        <taxon>Magnoliopsida</taxon>
        <taxon>Liliopsida</taxon>
        <taxon>Poales</taxon>
        <taxon>Poaceae</taxon>
        <taxon>PACMAD clade</taxon>
        <taxon>Panicoideae</taxon>
        <taxon>Panicodae</taxon>
        <taxon>Paniceae</taxon>
        <taxon>Cenchrinae</taxon>
        <taxon>Setaria</taxon>
    </lineage>
</organism>
<proteinExistence type="predicted"/>
<protein>
    <submittedName>
        <fullName evidence="1">Uncharacterized protein</fullName>
    </submittedName>
</protein>
<evidence type="ECO:0000313" key="2">
    <source>
        <dbReference type="Proteomes" id="UP000298652"/>
    </source>
</evidence>
<accession>A0A4U6W4Y1</accession>
<dbReference type="InterPro" id="IPR039926">
    <property type="entry name" value="Egg_app_1"/>
</dbReference>
<keyword evidence="2" id="KW-1185">Reference proteome</keyword>
<dbReference type="AlphaFoldDB" id="A0A4U6W4Y1"/>
<gene>
    <name evidence="1" type="ORF">SEVIR_2G393900v2</name>
</gene>
<sequence length="86" mass="8764">MVAAVITVSAVGAYLLRLVATPTVATMKAPGADGVLISRVVFLAKKKLYFKLLHSVGGAAFRANPKLYFALLRTAGAAAAAAAFAA</sequence>
<evidence type="ECO:0000313" key="1">
    <source>
        <dbReference type="EMBL" id="TKW35719.1"/>
    </source>
</evidence>
<dbReference type="PANTHER" id="PTHR33333">
    <property type="entry name" value="ERYTHROCYTE MEMBRANE PROTEIN 1-LIKE"/>
    <property type="match status" value="1"/>
</dbReference>
<dbReference type="PANTHER" id="PTHR33333:SF21">
    <property type="entry name" value="EGG APPARATUS-1 PROTEIN"/>
    <property type="match status" value="1"/>
</dbReference>
<name>A0A4U6W4Y1_SETVI</name>
<dbReference type="Proteomes" id="UP000298652">
    <property type="component" value="Chromosome 2"/>
</dbReference>
<dbReference type="Gramene" id="TKW35719">
    <property type="protein sequence ID" value="TKW35719"/>
    <property type="gene ID" value="SEVIR_2G393900v2"/>
</dbReference>
<dbReference type="EMBL" id="CM016553">
    <property type="protein sequence ID" value="TKW35719.1"/>
    <property type="molecule type" value="Genomic_DNA"/>
</dbReference>
<reference evidence="1" key="1">
    <citation type="submission" date="2019-03" db="EMBL/GenBank/DDBJ databases">
        <title>WGS assembly of Setaria viridis.</title>
        <authorList>
            <person name="Huang P."/>
            <person name="Jenkins J."/>
            <person name="Grimwood J."/>
            <person name="Barry K."/>
            <person name="Healey A."/>
            <person name="Mamidi S."/>
            <person name="Sreedasyam A."/>
            <person name="Shu S."/>
            <person name="Feldman M."/>
            <person name="Wu J."/>
            <person name="Yu Y."/>
            <person name="Chen C."/>
            <person name="Johnson J."/>
            <person name="Rokhsar D."/>
            <person name="Baxter I."/>
            <person name="Schmutz J."/>
            <person name="Brutnell T."/>
            <person name="Kellogg E."/>
        </authorList>
    </citation>
    <scope>NUCLEOTIDE SEQUENCE [LARGE SCALE GENOMIC DNA]</scope>
</reference>